<comment type="caution">
    <text evidence="1">The sequence shown here is derived from an EMBL/GenBank/DDBJ whole genome shotgun (WGS) entry which is preliminary data.</text>
</comment>
<dbReference type="AlphaFoldDB" id="A0A2U1FL05"/>
<evidence type="ECO:0000313" key="1">
    <source>
        <dbReference type="EMBL" id="PVZ12895.1"/>
    </source>
</evidence>
<dbReference type="RefSeq" id="WP_279323353.1">
    <property type="nucleotide sequence ID" value="NZ_QEKW01000002.1"/>
</dbReference>
<accession>A0A2U1FL05</accession>
<proteinExistence type="predicted"/>
<protein>
    <submittedName>
        <fullName evidence="1">Uncharacterized protein</fullName>
    </submittedName>
</protein>
<reference evidence="1 2" key="1">
    <citation type="submission" date="2018-04" db="EMBL/GenBank/DDBJ databases">
        <title>Genomic Encyclopedia of Type Strains, Phase IV (KMG-IV): sequencing the most valuable type-strain genomes for metagenomic binning, comparative biology and taxonomic classification.</title>
        <authorList>
            <person name="Goeker M."/>
        </authorList>
    </citation>
    <scope>NUCLEOTIDE SEQUENCE [LARGE SCALE GENOMIC DNA]</scope>
    <source>
        <strain evidence="1 2">DSM 45771</strain>
    </source>
</reference>
<name>A0A2U1FL05_9PSEU</name>
<keyword evidence="2" id="KW-1185">Reference proteome</keyword>
<evidence type="ECO:0000313" key="2">
    <source>
        <dbReference type="Proteomes" id="UP000245639"/>
    </source>
</evidence>
<organism evidence="1 2">
    <name type="scientific">Actinomycetospora cinnamomea</name>
    <dbReference type="NCBI Taxonomy" id="663609"/>
    <lineage>
        <taxon>Bacteria</taxon>
        <taxon>Bacillati</taxon>
        <taxon>Actinomycetota</taxon>
        <taxon>Actinomycetes</taxon>
        <taxon>Pseudonocardiales</taxon>
        <taxon>Pseudonocardiaceae</taxon>
        <taxon>Actinomycetospora</taxon>
    </lineage>
</organism>
<dbReference type="Proteomes" id="UP000245639">
    <property type="component" value="Unassembled WGS sequence"/>
</dbReference>
<sequence length="44" mass="4536">MGGVLGGTTAVVTGALDGPALSMVTRPRRAAVNEMLVRPTEQVR</sequence>
<dbReference type="EMBL" id="QEKW01000002">
    <property type="protein sequence ID" value="PVZ12895.1"/>
    <property type="molecule type" value="Genomic_DNA"/>
</dbReference>
<gene>
    <name evidence="1" type="ORF">C8D89_10243</name>
</gene>